<protein>
    <recommendedName>
        <fullName evidence="3">Reverse transcriptase domain-containing protein</fullName>
    </recommendedName>
</protein>
<keyword evidence="2" id="KW-1185">Reference proteome</keyword>
<accession>A0ABD1XY86</accession>
<sequence>MAYLLGASCPLAMEKPSRGARPIAEGEVDIQNAFNTVSWEALFCELRVATSSLDQLFPFVHSFYVRRLPLYFSHCSHEDEVTLFSSESSTRQGDSLGGTLFALAHLHALRTMASKHPPCLFPSLAGDTHIVGPPEAIVPAFHTLESHLSTMGLTIQSTKYVAWSPFGLPSSCHFLQVLHFLLQGFEYLALLYDQIPSKHHL</sequence>
<gene>
    <name evidence="1" type="ORF">R1flu_025591</name>
</gene>
<proteinExistence type="predicted"/>
<comment type="caution">
    <text evidence="1">The sequence shown here is derived from an EMBL/GenBank/DDBJ whole genome shotgun (WGS) entry which is preliminary data.</text>
</comment>
<name>A0ABD1XY86_9MARC</name>
<dbReference type="EMBL" id="JBHFFA010000007">
    <property type="protein sequence ID" value="KAL2613899.1"/>
    <property type="molecule type" value="Genomic_DNA"/>
</dbReference>
<reference evidence="1 2" key="1">
    <citation type="submission" date="2024-09" db="EMBL/GenBank/DDBJ databases">
        <title>Chromosome-scale assembly of Riccia fluitans.</title>
        <authorList>
            <person name="Paukszto L."/>
            <person name="Sawicki J."/>
            <person name="Karawczyk K."/>
            <person name="Piernik-Szablinska J."/>
            <person name="Szczecinska M."/>
            <person name="Mazdziarz M."/>
        </authorList>
    </citation>
    <scope>NUCLEOTIDE SEQUENCE [LARGE SCALE GENOMIC DNA]</scope>
    <source>
        <strain evidence="1">Rf_01</strain>
        <tissue evidence="1">Aerial parts of the thallus</tissue>
    </source>
</reference>
<dbReference type="Proteomes" id="UP001605036">
    <property type="component" value="Unassembled WGS sequence"/>
</dbReference>
<evidence type="ECO:0000313" key="1">
    <source>
        <dbReference type="EMBL" id="KAL2613899.1"/>
    </source>
</evidence>
<dbReference type="AlphaFoldDB" id="A0ABD1XY86"/>
<evidence type="ECO:0000313" key="2">
    <source>
        <dbReference type="Proteomes" id="UP001605036"/>
    </source>
</evidence>
<organism evidence="1 2">
    <name type="scientific">Riccia fluitans</name>
    <dbReference type="NCBI Taxonomy" id="41844"/>
    <lineage>
        <taxon>Eukaryota</taxon>
        <taxon>Viridiplantae</taxon>
        <taxon>Streptophyta</taxon>
        <taxon>Embryophyta</taxon>
        <taxon>Marchantiophyta</taxon>
        <taxon>Marchantiopsida</taxon>
        <taxon>Marchantiidae</taxon>
        <taxon>Marchantiales</taxon>
        <taxon>Ricciaceae</taxon>
        <taxon>Riccia</taxon>
    </lineage>
</organism>
<evidence type="ECO:0008006" key="3">
    <source>
        <dbReference type="Google" id="ProtNLM"/>
    </source>
</evidence>